<dbReference type="Gene3D" id="3.40.50.150">
    <property type="entry name" value="Vaccinia Virus protein VP39"/>
    <property type="match status" value="1"/>
</dbReference>
<reference evidence="4 5" key="1">
    <citation type="submission" date="2024-09" db="EMBL/GenBank/DDBJ databases">
        <title>Laminarin stimulates single cell rates of sulfate reduction while oxygen inhibits transcriptomic activity in coastal marine sediment.</title>
        <authorList>
            <person name="Lindsay M."/>
            <person name="Orcutt B."/>
            <person name="Emerson D."/>
            <person name="Stepanauskas R."/>
            <person name="D'Angelo T."/>
        </authorList>
    </citation>
    <scope>NUCLEOTIDE SEQUENCE [LARGE SCALE GENOMIC DNA]</scope>
    <source>
        <strain evidence="4">SAG AM-311-K15</strain>
    </source>
</reference>
<dbReference type="PANTHER" id="PTHR43397:SF1">
    <property type="entry name" value="ERGOTHIONEINE BIOSYNTHESIS PROTEIN 1"/>
    <property type="match status" value="1"/>
</dbReference>
<comment type="caution">
    <text evidence="4">The sequence shown here is derived from an EMBL/GenBank/DDBJ whole genome shotgun (WGS) entry which is preliminary data.</text>
</comment>
<evidence type="ECO:0000256" key="1">
    <source>
        <dbReference type="ARBA" id="ARBA00022603"/>
    </source>
</evidence>
<dbReference type="Proteomes" id="UP001594351">
    <property type="component" value="Unassembled WGS sequence"/>
</dbReference>
<dbReference type="EC" id="2.1.1.44" evidence="4"/>
<evidence type="ECO:0000259" key="3">
    <source>
        <dbReference type="Pfam" id="PF10017"/>
    </source>
</evidence>
<dbReference type="Pfam" id="PF10017">
    <property type="entry name" value="Methyltransf_33"/>
    <property type="match status" value="1"/>
</dbReference>
<dbReference type="NCBIfam" id="TIGR03438">
    <property type="entry name" value="egtD_ergothio"/>
    <property type="match status" value="1"/>
</dbReference>
<dbReference type="PIRSF" id="PIRSF018005">
    <property type="entry name" value="UCP018005"/>
    <property type="match status" value="1"/>
</dbReference>
<protein>
    <submittedName>
        <fullName evidence="4">L-histidine N(Alpha)-methyltransferase</fullName>
        <ecNumber evidence="4">2.1.1.44</ecNumber>
    </submittedName>
</protein>
<evidence type="ECO:0000313" key="5">
    <source>
        <dbReference type="Proteomes" id="UP001594351"/>
    </source>
</evidence>
<keyword evidence="2 4" id="KW-0808">Transferase</keyword>
<dbReference type="InterPro" id="IPR017804">
    <property type="entry name" value="MeTrfase_EgtD-like"/>
</dbReference>
<gene>
    <name evidence="4" type="primary">egtD</name>
    <name evidence="4" type="ORF">ACFL27_07205</name>
</gene>
<evidence type="ECO:0000313" key="4">
    <source>
        <dbReference type="EMBL" id="MFC1849961.1"/>
    </source>
</evidence>
<keyword evidence="1 4" id="KW-0489">Methyltransferase</keyword>
<keyword evidence="5" id="KW-1185">Reference proteome</keyword>
<dbReference type="EMBL" id="JBHPBY010000068">
    <property type="protein sequence ID" value="MFC1849961.1"/>
    <property type="molecule type" value="Genomic_DNA"/>
</dbReference>
<dbReference type="InterPro" id="IPR029063">
    <property type="entry name" value="SAM-dependent_MTases_sf"/>
</dbReference>
<dbReference type="GO" id="GO:0032259">
    <property type="term" value="P:methylation"/>
    <property type="evidence" value="ECO:0007669"/>
    <property type="project" value="UniProtKB-KW"/>
</dbReference>
<proteinExistence type="predicted"/>
<organism evidence="4 5">
    <name type="scientific">candidate division CSSED10-310 bacterium</name>
    <dbReference type="NCBI Taxonomy" id="2855610"/>
    <lineage>
        <taxon>Bacteria</taxon>
        <taxon>Bacteria division CSSED10-310</taxon>
    </lineage>
</organism>
<dbReference type="PANTHER" id="PTHR43397">
    <property type="entry name" value="ERGOTHIONEINE BIOSYNTHESIS PROTEIN 1"/>
    <property type="match status" value="1"/>
</dbReference>
<dbReference type="InterPro" id="IPR035094">
    <property type="entry name" value="EgtD"/>
</dbReference>
<dbReference type="InterPro" id="IPR019257">
    <property type="entry name" value="MeTrfase_dom"/>
</dbReference>
<evidence type="ECO:0000256" key="2">
    <source>
        <dbReference type="ARBA" id="ARBA00022679"/>
    </source>
</evidence>
<name>A0ABV6YV37_UNCC1</name>
<sequence>MDGTLIIDKPRITVRSFVHESFKDQLSLDVIQGLSADQKSIPSKYFYDYRGSILFNKISALPEYYLTRKELSLLHDIAPEIMNSELVGDLIELGSGANVKIKKLLNTLDAESMKDIRYVPFDVSQKTLIAAAEELLDQYPTLHVYGIVGDFTRQLDKIPQASEKLIIFFGSTIGNFDESFCQRFLTDVAGNMHRKDRFLVGLDLIKPKEILEAAYDDEQGLTSTFNKNILQVINSNLKANFNPHKFDHHVYFNEHAEQIEMHLKANKSSTIIFSELDLHIRINQGETIQTEICRKFSQESARKMFSKAGLTVTDWITDPDDWFALAIVKTKNN</sequence>
<dbReference type="GO" id="GO:0052706">
    <property type="term" value="F:L-histidine N(alpha)-methyltransferase activity"/>
    <property type="evidence" value="ECO:0007669"/>
    <property type="project" value="UniProtKB-EC"/>
</dbReference>
<accession>A0ABV6YV37</accession>
<feature type="domain" description="Histidine-specific methyltransferase SAM-dependent" evidence="3">
    <location>
        <begin position="29"/>
        <end position="329"/>
    </location>
</feature>
<dbReference type="InterPro" id="IPR051128">
    <property type="entry name" value="EgtD_Methyltrsf_superfamily"/>
</dbReference>